<comment type="subcellular location">
    <subcellularLocation>
        <location evidence="1">Nucleus</location>
    </subcellularLocation>
</comment>
<keyword evidence="8" id="KW-0238">DNA-binding</keyword>
<evidence type="ECO:0000256" key="10">
    <source>
        <dbReference type="ARBA" id="ARBA00023242"/>
    </source>
</evidence>
<dbReference type="PROSITE" id="PS00028">
    <property type="entry name" value="ZINC_FINGER_C2H2_1"/>
    <property type="match status" value="3"/>
</dbReference>
<keyword evidence="10" id="KW-0539">Nucleus</keyword>
<evidence type="ECO:0000256" key="3">
    <source>
        <dbReference type="ARBA" id="ARBA00022723"/>
    </source>
</evidence>
<dbReference type="GO" id="GO:0005634">
    <property type="term" value="C:nucleus"/>
    <property type="evidence" value="ECO:0007669"/>
    <property type="project" value="UniProtKB-SubCell"/>
</dbReference>
<dbReference type="FunFam" id="3.30.160.60:FF:000614">
    <property type="entry name" value="Zinc finger protein 142"/>
    <property type="match status" value="1"/>
</dbReference>
<dbReference type="InterPro" id="IPR013087">
    <property type="entry name" value="Znf_C2H2_type"/>
</dbReference>
<feature type="domain" description="C2H2-type" evidence="12">
    <location>
        <begin position="431"/>
        <end position="458"/>
    </location>
</feature>
<dbReference type="InterPro" id="IPR036236">
    <property type="entry name" value="Znf_C2H2_sf"/>
</dbReference>
<evidence type="ECO:0000256" key="1">
    <source>
        <dbReference type="ARBA" id="ARBA00004123"/>
    </source>
</evidence>
<dbReference type="EMBL" id="FM956646">
    <property type="protein sequence ID" value="CAX11686.1"/>
    <property type="molecule type" value="mRNA"/>
</dbReference>
<dbReference type="PROSITE" id="PS50157">
    <property type="entry name" value="ZINC_FINGER_C2H2_2"/>
    <property type="match status" value="6"/>
</dbReference>
<dbReference type="PANTHER" id="PTHR16515">
    <property type="entry name" value="PR DOMAIN ZINC FINGER PROTEIN"/>
    <property type="match status" value="1"/>
</dbReference>
<comment type="similarity">
    <text evidence="2">Belongs to the hunchback C2H2-type zinc-finger protein family.</text>
</comment>
<keyword evidence="9" id="KW-0804">Transcription</keyword>
<dbReference type="PANTHER" id="PTHR16515:SF49">
    <property type="entry name" value="GASTRULA ZINC FINGER PROTEIN XLCGF49.1-LIKE-RELATED"/>
    <property type="match status" value="1"/>
</dbReference>
<dbReference type="GO" id="GO:1990837">
    <property type="term" value="F:sequence-specific double-stranded DNA binding"/>
    <property type="evidence" value="ECO:0007669"/>
    <property type="project" value="UniProtKB-ARBA"/>
</dbReference>
<keyword evidence="6" id="KW-0862">Zinc</keyword>
<evidence type="ECO:0000313" key="13">
    <source>
        <dbReference type="EMBL" id="CAX11686.1"/>
    </source>
</evidence>
<dbReference type="SUPFAM" id="SSF57667">
    <property type="entry name" value="beta-beta-alpha zinc fingers"/>
    <property type="match status" value="3"/>
</dbReference>
<evidence type="ECO:0000256" key="11">
    <source>
        <dbReference type="PROSITE-ProRule" id="PRU00042"/>
    </source>
</evidence>
<evidence type="ECO:0000259" key="12">
    <source>
        <dbReference type="PROSITE" id="PS50157"/>
    </source>
</evidence>
<dbReference type="SMART" id="SM00355">
    <property type="entry name" value="ZnF_C2H2"/>
    <property type="match status" value="8"/>
</dbReference>
<feature type="domain" description="C2H2-type" evidence="12">
    <location>
        <begin position="236"/>
        <end position="263"/>
    </location>
</feature>
<evidence type="ECO:0000256" key="4">
    <source>
        <dbReference type="ARBA" id="ARBA00022737"/>
    </source>
</evidence>
<feature type="domain" description="C2H2-type" evidence="12">
    <location>
        <begin position="264"/>
        <end position="291"/>
    </location>
</feature>
<dbReference type="InterPro" id="IPR050331">
    <property type="entry name" value="Zinc_finger"/>
</dbReference>
<evidence type="ECO:0000256" key="8">
    <source>
        <dbReference type="ARBA" id="ARBA00023125"/>
    </source>
</evidence>
<name>B8ZX64_NILLU</name>
<dbReference type="AlphaFoldDB" id="B8ZX64"/>
<dbReference type="Gene3D" id="3.30.160.60">
    <property type="entry name" value="Classic Zinc Finger"/>
    <property type="match status" value="5"/>
</dbReference>
<accession>B8ZX64</accession>
<feature type="domain" description="C2H2-type" evidence="12">
    <location>
        <begin position="292"/>
        <end position="321"/>
    </location>
</feature>
<reference evidence="13" key="1">
    <citation type="submission" date="2009-01" db="EMBL/GenBank/DDBJ databases">
        <title>Screening for genes regulated by host rice resistance in Nilaparvata lugens using suppression subtractive hybridization.</title>
        <authorList>
            <person name="Yang Z."/>
        </authorList>
    </citation>
    <scope>NUCLEOTIDE SEQUENCE</scope>
</reference>
<evidence type="ECO:0000256" key="6">
    <source>
        <dbReference type="ARBA" id="ARBA00022833"/>
    </source>
</evidence>
<evidence type="ECO:0000256" key="5">
    <source>
        <dbReference type="ARBA" id="ARBA00022771"/>
    </source>
</evidence>
<dbReference type="GO" id="GO:0008270">
    <property type="term" value="F:zinc ion binding"/>
    <property type="evidence" value="ECO:0007669"/>
    <property type="project" value="UniProtKB-KW"/>
</dbReference>
<keyword evidence="5 11" id="KW-0863">Zinc-finger</keyword>
<feature type="domain" description="C2H2-type" evidence="12">
    <location>
        <begin position="180"/>
        <end position="207"/>
    </location>
</feature>
<evidence type="ECO:0000256" key="7">
    <source>
        <dbReference type="ARBA" id="ARBA00023015"/>
    </source>
</evidence>
<sequence>MRIFLDHKTECTSKSSNFSFKKPAVELISAESRILQVVVDGEVASLHNQSVTRPAASLLICTNSFPSGNDFLRIEDKLTLSSDSKIESYSTDTCTQSQMKLDPANTLPGDNNEIIIRNKTSTSSASKATQFSKKQIKCKKVELFVPDNNNSNVETPSTRNKHSVGIKRKNNKQGTSRKFYICSSCDFVTLYPNDLTRHTRKHTGERPFECSICQRKFARKDKLQTHLRTHTGEKPYKCQFCDYAAVSVCPLRKHLRTHTDERPFKCQFCSYCSRDSSQLTVHLRRHTGDAPFVCQFASCGRAFKTSTDLKRHKPIHAKKPSLVCKKCKFRADSEKNLQAHNRLHHDVLKCSVNKSQVIANETQDEPTDLNNSQKNVFRNKCNSRHKASKSHLCKLCDEADLKTISPNYHTRKRHRVNRGNKFNNSVFQKTFQCTHCSLSFVRQDSLRCHLKQHQSFSTQGKRSSCYLYFFP</sequence>
<dbReference type="GO" id="GO:0010468">
    <property type="term" value="P:regulation of gene expression"/>
    <property type="evidence" value="ECO:0007669"/>
    <property type="project" value="TreeGrafter"/>
</dbReference>
<dbReference type="OrthoDB" id="6356815at2759"/>
<keyword evidence="3" id="KW-0479">Metal-binding</keyword>
<evidence type="ECO:0000256" key="2">
    <source>
        <dbReference type="ARBA" id="ARBA00007746"/>
    </source>
</evidence>
<dbReference type="FunFam" id="3.30.160.60:FF:000255">
    <property type="entry name" value="Zinc finger and AT-hook domain containing"/>
    <property type="match status" value="1"/>
</dbReference>
<organism evidence="13">
    <name type="scientific">Nilaparvata lugens</name>
    <name type="common">Brown planthopper</name>
    <dbReference type="NCBI Taxonomy" id="108931"/>
    <lineage>
        <taxon>Eukaryota</taxon>
        <taxon>Metazoa</taxon>
        <taxon>Ecdysozoa</taxon>
        <taxon>Arthropoda</taxon>
        <taxon>Hexapoda</taxon>
        <taxon>Insecta</taxon>
        <taxon>Pterygota</taxon>
        <taxon>Neoptera</taxon>
        <taxon>Paraneoptera</taxon>
        <taxon>Hemiptera</taxon>
        <taxon>Auchenorrhyncha</taxon>
        <taxon>Fulgoroidea</taxon>
        <taxon>Delphacidae</taxon>
        <taxon>Delphacinae</taxon>
        <taxon>Nilaparvata</taxon>
    </lineage>
</organism>
<dbReference type="FunFam" id="3.30.160.60:FF:000303">
    <property type="entry name" value="Zinc finger protein 41"/>
    <property type="match status" value="1"/>
</dbReference>
<keyword evidence="4" id="KW-0677">Repeat</keyword>
<dbReference type="Pfam" id="PF00096">
    <property type="entry name" value="zf-C2H2"/>
    <property type="match status" value="1"/>
</dbReference>
<evidence type="ECO:0000256" key="9">
    <source>
        <dbReference type="ARBA" id="ARBA00023163"/>
    </source>
</evidence>
<keyword evidence="7" id="KW-0805">Transcription regulation</keyword>
<proteinExistence type="evidence at transcript level"/>
<feature type="domain" description="C2H2-type" evidence="12">
    <location>
        <begin position="208"/>
        <end position="235"/>
    </location>
</feature>
<protein>
    <submittedName>
        <fullName evidence="13">Zinc finger protein</fullName>
    </submittedName>
</protein>